<evidence type="ECO:0000313" key="8">
    <source>
        <dbReference type="Proteomes" id="UP000199318"/>
    </source>
</evidence>
<dbReference type="AlphaFoldDB" id="A0A1H9RE80"/>
<dbReference type="GO" id="GO:0004519">
    <property type="term" value="F:endonuclease activity"/>
    <property type="evidence" value="ECO:0007669"/>
    <property type="project" value="UniProtKB-KW"/>
</dbReference>
<keyword evidence="1 6" id="KW-0540">Nuclease</keyword>
<sequence length="136" mass="16388">MTDHLSKNARRKNMQKITAKSRLEALVSKELWRRGWRFRKNVNNLIGKPDIAIKKYKAVIFIDSCFWHNCPEHGNIPKTNREYWLKKLNNNKKRDAEVTSWYLENGWNIKRIWEHDIKNNFNDTIDDIEDFLNASK</sequence>
<keyword evidence="3 6" id="KW-0227">DNA damage</keyword>
<comment type="function">
    <text evidence="6">May nick specific sequences that contain T:G mispairs resulting from m5C-deamination.</text>
</comment>
<dbReference type="EC" id="3.1.-.-" evidence="6"/>
<dbReference type="Gene3D" id="3.40.960.10">
    <property type="entry name" value="VSR Endonuclease"/>
    <property type="match status" value="1"/>
</dbReference>
<name>A0A1H9RE80_9BACI</name>
<dbReference type="CDD" id="cd00221">
    <property type="entry name" value="Vsr"/>
    <property type="match status" value="1"/>
</dbReference>
<keyword evidence="5 6" id="KW-0234">DNA repair</keyword>
<evidence type="ECO:0000256" key="3">
    <source>
        <dbReference type="ARBA" id="ARBA00022763"/>
    </source>
</evidence>
<dbReference type="InterPro" id="IPR011335">
    <property type="entry name" value="Restrct_endonuc-II-like"/>
</dbReference>
<protein>
    <recommendedName>
        <fullName evidence="6">Very short patch repair endonuclease</fullName>
        <ecNumber evidence="6">3.1.-.-</ecNumber>
    </recommendedName>
</protein>
<dbReference type="PIRSF" id="PIRSF018267">
    <property type="entry name" value="VSR_endonuc"/>
    <property type="match status" value="1"/>
</dbReference>
<accession>A0A1H9RE80</accession>
<keyword evidence="4 6" id="KW-0378">Hydrolase</keyword>
<keyword evidence="2 6" id="KW-0255">Endonuclease</keyword>
<comment type="similarity">
    <text evidence="6">Belongs to the vsr family.</text>
</comment>
<dbReference type="SUPFAM" id="SSF52980">
    <property type="entry name" value="Restriction endonuclease-like"/>
    <property type="match status" value="1"/>
</dbReference>
<evidence type="ECO:0000256" key="6">
    <source>
        <dbReference type="PIRNR" id="PIRNR018267"/>
    </source>
</evidence>
<keyword evidence="8" id="KW-1185">Reference proteome</keyword>
<dbReference type="InterPro" id="IPR004603">
    <property type="entry name" value="DNA_mismatch_endonuc_vsr"/>
</dbReference>
<gene>
    <name evidence="7" type="ORF">SAMN05444126_104111</name>
</gene>
<dbReference type="Pfam" id="PF03852">
    <property type="entry name" value="Vsr"/>
    <property type="match status" value="1"/>
</dbReference>
<proteinExistence type="inferred from homology"/>
<comment type="caution">
    <text evidence="7">The sequence shown here is derived from an EMBL/GenBank/DDBJ whole genome shotgun (WGS) entry which is preliminary data.</text>
</comment>
<evidence type="ECO:0000313" key="7">
    <source>
        <dbReference type="EMBL" id="SER70855.1"/>
    </source>
</evidence>
<organism evidence="7 8">
    <name type="scientific">Salisediminibacterium halotolerans</name>
    <dbReference type="NCBI Taxonomy" id="517425"/>
    <lineage>
        <taxon>Bacteria</taxon>
        <taxon>Bacillati</taxon>
        <taxon>Bacillota</taxon>
        <taxon>Bacilli</taxon>
        <taxon>Bacillales</taxon>
        <taxon>Bacillaceae</taxon>
        <taxon>Salisediminibacterium</taxon>
    </lineage>
</organism>
<dbReference type="GO" id="GO:0006298">
    <property type="term" value="P:mismatch repair"/>
    <property type="evidence" value="ECO:0007669"/>
    <property type="project" value="UniProtKB-UniRule"/>
</dbReference>
<evidence type="ECO:0000256" key="2">
    <source>
        <dbReference type="ARBA" id="ARBA00022759"/>
    </source>
</evidence>
<dbReference type="NCBIfam" id="TIGR00632">
    <property type="entry name" value="vsr"/>
    <property type="match status" value="1"/>
</dbReference>
<dbReference type="STRING" id="1464123.SAMN05444126_104111"/>
<dbReference type="GO" id="GO:0016787">
    <property type="term" value="F:hydrolase activity"/>
    <property type="evidence" value="ECO:0007669"/>
    <property type="project" value="UniProtKB-KW"/>
</dbReference>
<dbReference type="EMBL" id="FOGV01000004">
    <property type="protein sequence ID" value="SER70855.1"/>
    <property type="molecule type" value="Genomic_DNA"/>
</dbReference>
<dbReference type="OrthoDB" id="9801520at2"/>
<dbReference type="RefSeq" id="WP_093072137.1">
    <property type="nucleotide sequence ID" value="NZ_FOGV01000004.1"/>
</dbReference>
<evidence type="ECO:0000256" key="4">
    <source>
        <dbReference type="ARBA" id="ARBA00022801"/>
    </source>
</evidence>
<dbReference type="Proteomes" id="UP000199318">
    <property type="component" value="Unassembled WGS sequence"/>
</dbReference>
<evidence type="ECO:0000256" key="1">
    <source>
        <dbReference type="ARBA" id="ARBA00022722"/>
    </source>
</evidence>
<evidence type="ECO:0000256" key="5">
    <source>
        <dbReference type="ARBA" id="ARBA00023204"/>
    </source>
</evidence>
<reference evidence="8" key="1">
    <citation type="submission" date="2016-10" db="EMBL/GenBank/DDBJ databases">
        <authorList>
            <person name="de Groot N.N."/>
        </authorList>
    </citation>
    <scope>NUCLEOTIDE SEQUENCE [LARGE SCALE GENOMIC DNA]</scope>
    <source>
        <strain evidence="8">10nlg</strain>
    </source>
</reference>